<dbReference type="Proteomes" id="UP001176940">
    <property type="component" value="Unassembled WGS sequence"/>
</dbReference>
<organism evidence="1 2">
    <name type="scientific">Ranitomeya imitator</name>
    <name type="common">mimic poison frog</name>
    <dbReference type="NCBI Taxonomy" id="111125"/>
    <lineage>
        <taxon>Eukaryota</taxon>
        <taxon>Metazoa</taxon>
        <taxon>Chordata</taxon>
        <taxon>Craniata</taxon>
        <taxon>Vertebrata</taxon>
        <taxon>Euteleostomi</taxon>
        <taxon>Amphibia</taxon>
        <taxon>Batrachia</taxon>
        <taxon>Anura</taxon>
        <taxon>Neobatrachia</taxon>
        <taxon>Hyloidea</taxon>
        <taxon>Dendrobatidae</taxon>
        <taxon>Dendrobatinae</taxon>
        <taxon>Ranitomeya</taxon>
    </lineage>
</organism>
<name>A0ABN9LU47_9NEOB</name>
<sequence length="185" mass="20768">MAHSRALIVLPVPRSLDLIPLLTQELVNPTRYVDTIPVTQTLSFTRLNVPVFSSSHKSTIRCGKTWFPLPDHFLKNRHSVAQLTFQVVEQVDRPRRGGPGYYRDIPSLFLSFAPILHPGSGETVTDAPHALRSQECTAVLRDDDVAVSQDRYVISRDRNAWSGHRSIARSGKGLFWIRGADGRDL</sequence>
<dbReference type="EMBL" id="CAUEEQ010030574">
    <property type="protein sequence ID" value="CAJ0949752.1"/>
    <property type="molecule type" value="Genomic_DNA"/>
</dbReference>
<protein>
    <submittedName>
        <fullName evidence="1">Uncharacterized protein</fullName>
    </submittedName>
</protein>
<accession>A0ABN9LU47</accession>
<comment type="caution">
    <text evidence="1">The sequence shown here is derived from an EMBL/GenBank/DDBJ whole genome shotgun (WGS) entry which is preliminary data.</text>
</comment>
<reference evidence="1" key="1">
    <citation type="submission" date="2023-07" db="EMBL/GenBank/DDBJ databases">
        <authorList>
            <person name="Stuckert A."/>
        </authorList>
    </citation>
    <scope>NUCLEOTIDE SEQUENCE</scope>
</reference>
<keyword evidence="2" id="KW-1185">Reference proteome</keyword>
<proteinExistence type="predicted"/>
<gene>
    <name evidence="1" type="ORF">RIMI_LOCUS12728420</name>
</gene>
<evidence type="ECO:0000313" key="2">
    <source>
        <dbReference type="Proteomes" id="UP001176940"/>
    </source>
</evidence>
<evidence type="ECO:0000313" key="1">
    <source>
        <dbReference type="EMBL" id="CAJ0949752.1"/>
    </source>
</evidence>